<dbReference type="EMBL" id="JAANBB010000011">
    <property type="protein sequence ID" value="KAF7556521.1"/>
    <property type="molecule type" value="Genomic_DNA"/>
</dbReference>
<evidence type="ECO:0000256" key="6">
    <source>
        <dbReference type="SAM" id="Phobius"/>
    </source>
</evidence>
<evidence type="ECO:0000313" key="8">
    <source>
        <dbReference type="EMBL" id="KAF7556521.1"/>
    </source>
</evidence>
<name>A0A9P5LK67_9HYPO</name>
<dbReference type="Proteomes" id="UP000722485">
    <property type="component" value="Unassembled WGS sequence"/>
</dbReference>
<keyword evidence="9" id="KW-1185">Reference proteome</keyword>
<dbReference type="PANTHER" id="PTHR33048">
    <property type="entry name" value="PTH11-LIKE INTEGRAL MEMBRANE PROTEIN (AFU_ORTHOLOGUE AFUA_5G11245)"/>
    <property type="match status" value="1"/>
</dbReference>
<feature type="domain" description="Rhodopsin" evidence="7">
    <location>
        <begin position="80"/>
        <end position="330"/>
    </location>
</feature>
<proteinExistence type="inferred from homology"/>
<evidence type="ECO:0000259" key="7">
    <source>
        <dbReference type="Pfam" id="PF20684"/>
    </source>
</evidence>
<dbReference type="GO" id="GO:0016020">
    <property type="term" value="C:membrane"/>
    <property type="evidence" value="ECO:0007669"/>
    <property type="project" value="UniProtKB-SubCell"/>
</dbReference>
<keyword evidence="2 6" id="KW-0812">Transmembrane</keyword>
<keyword evidence="3 6" id="KW-1133">Transmembrane helix</keyword>
<dbReference type="Pfam" id="PF20684">
    <property type="entry name" value="Fung_rhodopsin"/>
    <property type="match status" value="1"/>
</dbReference>
<comment type="similarity">
    <text evidence="5">Belongs to the SAT4 family.</text>
</comment>
<evidence type="ECO:0000313" key="9">
    <source>
        <dbReference type="Proteomes" id="UP000722485"/>
    </source>
</evidence>
<feature type="transmembrane region" description="Helical" evidence="6">
    <location>
        <begin position="159"/>
        <end position="180"/>
    </location>
</feature>
<dbReference type="OrthoDB" id="2988756at2759"/>
<dbReference type="InterPro" id="IPR049326">
    <property type="entry name" value="Rhodopsin_dom_fungi"/>
</dbReference>
<feature type="transmembrane region" description="Helical" evidence="6">
    <location>
        <begin position="237"/>
        <end position="262"/>
    </location>
</feature>
<comment type="caution">
    <text evidence="8">The sequence shown here is derived from an EMBL/GenBank/DDBJ whole genome shotgun (WGS) entry which is preliminary data.</text>
</comment>
<accession>A0A9P5LK67</accession>
<protein>
    <recommendedName>
        <fullName evidence="7">Rhodopsin domain-containing protein</fullName>
    </recommendedName>
</protein>
<evidence type="ECO:0000256" key="3">
    <source>
        <dbReference type="ARBA" id="ARBA00022989"/>
    </source>
</evidence>
<gene>
    <name evidence="8" type="ORF">G7Z17_g1313</name>
</gene>
<dbReference type="AlphaFoldDB" id="A0A9P5LK67"/>
<sequence>MPTDGRHGRLHKSILPAGRSPALAVFATNNCADFSLALFVDCLEPVCLEPIDLEMASDPVAAFAAEAFTLLSLGICIIFLRTYARIRQVGVRGFEADDYLMLLVIVPYTIETSLAYTVGAKYSGLTNSAMTDAYRAALDPDSKEYQDRIGGSKIQVAGWIMYATVLWIIKSALCAFYFRLTHGLAGYKTKIYIGFGSIVATYIAVVASLLFSCHPFERFWQINPNPGNLCQPASSKLYIFLIVALNIVTDLYLILIPIPMLWGAQIPKVKKIGLVVLFSGGIFVMVAGLLRCVLILQNPTKGPQQGASWAVRESFVAVATSSLPMTWGWMRQKLRPFLGSLLSSDNKYKNGPEPGSIMLGDQSDRTTWRSQHKGSLASAIRSEPTTNRDIFIHAGEASSDEIIPNKFNPTGITKEVEFTVSTSKASAS</sequence>
<dbReference type="InterPro" id="IPR052337">
    <property type="entry name" value="SAT4-like"/>
</dbReference>
<evidence type="ECO:0000256" key="4">
    <source>
        <dbReference type="ARBA" id="ARBA00023136"/>
    </source>
</evidence>
<reference evidence="8" key="1">
    <citation type="submission" date="2020-03" db="EMBL/GenBank/DDBJ databases">
        <title>Draft Genome Sequence of Cylindrodendrum hubeiense.</title>
        <authorList>
            <person name="Buettner E."/>
            <person name="Kellner H."/>
        </authorList>
    </citation>
    <scope>NUCLEOTIDE SEQUENCE</scope>
    <source>
        <strain evidence="8">IHI 201604</strain>
    </source>
</reference>
<feature type="transmembrane region" description="Helical" evidence="6">
    <location>
        <begin position="192"/>
        <end position="211"/>
    </location>
</feature>
<feature type="transmembrane region" description="Helical" evidence="6">
    <location>
        <begin position="100"/>
        <end position="118"/>
    </location>
</feature>
<feature type="transmembrane region" description="Helical" evidence="6">
    <location>
        <begin position="274"/>
        <end position="297"/>
    </location>
</feature>
<evidence type="ECO:0000256" key="2">
    <source>
        <dbReference type="ARBA" id="ARBA00022692"/>
    </source>
</evidence>
<dbReference type="PANTHER" id="PTHR33048:SF2">
    <property type="entry name" value="SRPK"/>
    <property type="match status" value="1"/>
</dbReference>
<comment type="subcellular location">
    <subcellularLocation>
        <location evidence="1">Membrane</location>
        <topology evidence="1">Multi-pass membrane protein</topology>
    </subcellularLocation>
</comment>
<evidence type="ECO:0000256" key="1">
    <source>
        <dbReference type="ARBA" id="ARBA00004141"/>
    </source>
</evidence>
<feature type="transmembrane region" description="Helical" evidence="6">
    <location>
        <begin position="60"/>
        <end position="80"/>
    </location>
</feature>
<keyword evidence="4 6" id="KW-0472">Membrane</keyword>
<organism evidence="8 9">
    <name type="scientific">Cylindrodendrum hubeiense</name>
    <dbReference type="NCBI Taxonomy" id="595255"/>
    <lineage>
        <taxon>Eukaryota</taxon>
        <taxon>Fungi</taxon>
        <taxon>Dikarya</taxon>
        <taxon>Ascomycota</taxon>
        <taxon>Pezizomycotina</taxon>
        <taxon>Sordariomycetes</taxon>
        <taxon>Hypocreomycetidae</taxon>
        <taxon>Hypocreales</taxon>
        <taxon>Nectriaceae</taxon>
        <taxon>Cylindrodendrum</taxon>
    </lineage>
</organism>
<evidence type="ECO:0000256" key="5">
    <source>
        <dbReference type="ARBA" id="ARBA00038359"/>
    </source>
</evidence>